<proteinExistence type="inferred from homology"/>
<keyword evidence="2" id="KW-0399">Innate immunity</keyword>
<dbReference type="GO" id="GO:0005975">
    <property type="term" value="P:carbohydrate metabolic process"/>
    <property type="evidence" value="ECO:0007669"/>
    <property type="project" value="InterPro"/>
</dbReference>
<dbReference type="InParanoid" id="B4N4I0"/>
<dbReference type="InterPro" id="IPR050546">
    <property type="entry name" value="Glycosyl_Hydrlase_16"/>
</dbReference>
<dbReference type="HOGENOM" id="CLU_019533_2_0_1"/>
<accession>B4N4I0</accession>
<dbReference type="GO" id="GO:0005886">
    <property type="term" value="C:plasma membrane"/>
    <property type="evidence" value="ECO:0007669"/>
    <property type="project" value="EnsemblMetazoa"/>
</dbReference>
<dbReference type="Proteomes" id="UP000007798">
    <property type="component" value="Unassembled WGS sequence"/>
</dbReference>
<dbReference type="GO" id="GO:0004553">
    <property type="term" value="F:hydrolase activity, hydrolyzing O-glycosyl compounds"/>
    <property type="evidence" value="ECO:0007669"/>
    <property type="project" value="InterPro"/>
</dbReference>
<evidence type="ECO:0000256" key="4">
    <source>
        <dbReference type="ARBA" id="ARBA00022859"/>
    </source>
</evidence>
<dbReference type="GO" id="GO:0050830">
    <property type="term" value="P:defense response to Gram-positive bacterium"/>
    <property type="evidence" value="ECO:0007669"/>
    <property type="project" value="EnsemblMetazoa"/>
</dbReference>
<dbReference type="Gene3D" id="2.60.120.200">
    <property type="match status" value="1"/>
</dbReference>
<dbReference type="EMBL" id="CH964095">
    <property type="protein sequence ID" value="EDW79054.1"/>
    <property type="molecule type" value="Genomic_DNA"/>
</dbReference>
<comment type="similarity">
    <text evidence="1">Belongs to the insect beta-1,3-glucan binding protein family.</text>
</comment>
<feature type="compositionally biased region" description="Polar residues" evidence="6">
    <location>
        <begin position="127"/>
        <end position="145"/>
    </location>
</feature>
<dbReference type="GO" id="GO:0002221">
    <property type="term" value="P:pattern recognition receptor signaling pathway"/>
    <property type="evidence" value="ECO:0007669"/>
    <property type="project" value="EnsemblMetazoa"/>
</dbReference>
<dbReference type="FunFam" id="2.60.120.200:FF:000235">
    <property type="entry name" value="Beta-1,3-glucan-binding protein"/>
    <property type="match status" value="1"/>
</dbReference>
<keyword evidence="5" id="KW-0325">Glycoprotein</keyword>
<dbReference type="PhylomeDB" id="B4N4I0"/>
<dbReference type="AlphaFoldDB" id="B4N4I0"/>
<keyword evidence="3 7" id="KW-0732">Signal</keyword>
<dbReference type="PROSITE" id="PS51762">
    <property type="entry name" value="GH16_2"/>
    <property type="match status" value="1"/>
</dbReference>
<dbReference type="FunCoup" id="B4N4I0">
    <property type="interactions" value="67"/>
</dbReference>
<feature type="domain" description="CBM39" evidence="9">
    <location>
        <begin position="20"/>
        <end position="119"/>
    </location>
</feature>
<dbReference type="GO" id="GO:0045087">
    <property type="term" value="P:innate immune response"/>
    <property type="evidence" value="ECO:0007669"/>
    <property type="project" value="UniProtKB-KW"/>
</dbReference>
<feature type="domain" description="GH16" evidence="8">
    <location>
        <begin position="156"/>
        <end position="495"/>
    </location>
</feature>
<feature type="signal peptide" evidence="7">
    <location>
        <begin position="1"/>
        <end position="19"/>
    </location>
</feature>
<dbReference type="GO" id="GO:0042834">
    <property type="term" value="F:peptidoglycan binding"/>
    <property type="evidence" value="ECO:0007669"/>
    <property type="project" value="EnsemblMetazoa"/>
</dbReference>
<dbReference type="GO" id="GO:0009253">
    <property type="term" value="P:peptidoglycan catabolic process"/>
    <property type="evidence" value="ECO:0007669"/>
    <property type="project" value="EnsemblMetazoa"/>
</dbReference>
<sequence length="495" mass="56928">MRKLNYVIFLMLWFTAIDGYKVPQARVELLANGFRVSIPDEPGVKRVAFNVNRNRNFTSFTQGQFSHQLRKPQEGLWYYDFITNNLKAYDILHIWTSVQHENALFRDFENPLEVCRLGGKFVPKDCSNTSDETTGSIETDNSQALPPQRSPEKCEPTITEISSPRFATPLCKDQLIFEENFDTLNESRWSHEVRFPLDTNDAEFVLYDGKARIEEGHLVIEPILWSSYRPDLSINDSHLDLSERCTGTHNRQKECILQTFGSGPSGIMPPIVVPRLNTKESFAFKYGRIEIRAKMPKGDWLVPLLLLEPFMEWYGQTGYESGQLRIAMARGNSQLRLPRGKPIDGHSLYGGPVLTTAADHREDFWATQRRKSHFGDAFHVYGLDWTSQGLRFSVDGVFYGDTIADIAASDFNPSWRRGGPMAPFDRMFYLTLGLSVGGFGDFVDNLRTSNYEKPWRNAHPQAKLQFWQSKELWQSTWKSPKLLIDYVRVYATDLF</sequence>
<dbReference type="InterPro" id="IPR043030">
    <property type="entry name" value="BGBP_N_sf"/>
</dbReference>
<dbReference type="PROSITE" id="PS51969">
    <property type="entry name" value="CBM39"/>
    <property type="match status" value="1"/>
</dbReference>
<evidence type="ECO:0000256" key="3">
    <source>
        <dbReference type="ARBA" id="ARBA00022729"/>
    </source>
</evidence>
<dbReference type="eggNOG" id="ENOG502RY3C">
    <property type="taxonomic scope" value="Eukaryota"/>
</dbReference>
<evidence type="ECO:0000313" key="11">
    <source>
        <dbReference type="Proteomes" id="UP000007798"/>
    </source>
</evidence>
<dbReference type="InterPro" id="IPR013320">
    <property type="entry name" value="ConA-like_dom_sf"/>
</dbReference>
<dbReference type="InterPro" id="IPR035806">
    <property type="entry name" value="GH16_GRP_C"/>
</dbReference>
<dbReference type="KEGG" id="dwi:6645306"/>
<evidence type="ECO:0000256" key="1">
    <source>
        <dbReference type="ARBA" id="ARBA00008781"/>
    </source>
</evidence>
<evidence type="ECO:0000256" key="2">
    <source>
        <dbReference type="ARBA" id="ARBA00022588"/>
    </source>
</evidence>
<evidence type="ECO:0000256" key="6">
    <source>
        <dbReference type="SAM" id="MobiDB-lite"/>
    </source>
</evidence>
<reference evidence="10 11" key="1">
    <citation type="journal article" date="2007" name="Nature">
        <title>Evolution of genes and genomes on the Drosophila phylogeny.</title>
        <authorList>
            <consortium name="Drosophila 12 Genomes Consortium"/>
            <person name="Clark A.G."/>
            <person name="Eisen M.B."/>
            <person name="Smith D.R."/>
            <person name="Bergman C.M."/>
            <person name="Oliver B."/>
            <person name="Markow T.A."/>
            <person name="Kaufman T.C."/>
            <person name="Kellis M."/>
            <person name="Gelbart W."/>
            <person name="Iyer V.N."/>
            <person name="Pollard D.A."/>
            <person name="Sackton T.B."/>
            <person name="Larracuente A.M."/>
            <person name="Singh N.D."/>
            <person name="Abad J.P."/>
            <person name="Abt D.N."/>
            <person name="Adryan B."/>
            <person name="Aguade M."/>
            <person name="Akashi H."/>
            <person name="Anderson W.W."/>
            <person name="Aquadro C.F."/>
            <person name="Ardell D.H."/>
            <person name="Arguello R."/>
            <person name="Artieri C.G."/>
            <person name="Barbash D.A."/>
            <person name="Barker D."/>
            <person name="Barsanti P."/>
            <person name="Batterham P."/>
            <person name="Batzoglou S."/>
            <person name="Begun D."/>
            <person name="Bhutkar A."/>
            <person name="Blanco E."/>
            <person name="Bosak S.A."/>
            <person name="Bradley R.K."/>
            <person name="Brand A.D."/>
            <person name="Brent M.R."/>
            <person name="Brooks A.N."/>
            <person name="Brown R.H."/>
            <person name="Butlin R.K."/>
            <person name="Caggese C."/>
            <person name="Calvi B.R."/>
            <person name="Bernardo de Carvalho A."/>
            <person name="Caspi A."/>
            <person name="Castrezana S."/>
            <person name="Celniker S.E."/>
            <person name="Chang J.L."/>
            <person name="Chapple C."/>
            <person name="Chatterji S."/>
            <person name="Chinwalla A."/>
            <person name="Civetta A."/>
            <person name="Clifton S.W."/>
            <person name="Comeron J.M."/>
            <person name="Costello J.C."/>
            <person name="Coyne J.A."/>
            <person name="Daub J."/>
            <person name="David R.G."/>
            <person name="Delcher A.L."/>
            <person name="Delehaunty K."/>
            <person name="Do C.B."/>
            <person name="Ebling H."/>
            <person name="Edwards K."/>
            <person name="Eickbush T."/>
            <person name="Evans J.D."/>
            <person name="Filipski A."/>
            <person name="Findeiss S."/>
            <person name="Freyhult E."/>
            <person name="Fulton L."/>
            <person name="Fulton R."/>
            <person name="Garcia A.C."/>
            <person name="Gardiner A."/>
            <person name="Garfield D.A."/>
            <person name="Garvin B.E."/>
            <person name="Gibson G."/>
            <person name="Gilbert D."/>
            <person name="Gnerre S."/>
            <person name="Godfrey J."/>
            <person name="Good R."/>
            <person name="Gotea V."/>
            <person name="Gravely B."/>
            <person name="Greenberg A.J."/>
            <person name="Griffiths-Jones S."/>
            <person name="Gross S."/>
            <person name="Guigo R."/>
            <person name="Gustafson E.A."/>
            <person name="Haerty W."/>
            <person name="Hahn M.W."/>
            <person name="Halligan D.L."/>
            <person name="Halpern A.L."/>
            <person name="Halter G.M."/>
            <person name="Han M.V."/>
            <person name="Heger A."/>
            <person name="Hillier L."/>
            <person name="Hinrichs A.S."/>
            <person name="Holmes I."/>
            <person name="Hoskins R.A."/>
            <person name="Hubisz M.J."/>
            <person name="Hultmark D."/>
            <person name="Huntley M.A."/>
            <person name="Jaffe D.B."/>
            <person name="Jagadeeshan S."/>
            <person name="Jeck W.R."/>
            <person name="Johnson J."/>
            <person name="Jones C.D."/>
            <person name="Jordan W.C."/>
            <person name="Karpen G.H."/>
            <person name="Kataoka E."/>
            <person name="Keightley P.D."/>
            <person name="Kheradpour P."/>
            <person name="Kirkness E.F."/>
            <person name="Koerich L.B."/>
            <person name="Kristiansen K."/>
            <person name="Kudrna D."/>
            <person name="Kulathinal R.J."/>
            <person name="Kumar S."/>
            <person name="Kwok R."/>
            <person name="Lander E."/>
            <person name="Langley C.H."/>
            <person name="Lapoint R."/>
            <person name="Lazzaro B.P."/>
            <person name="Lee S.J."/>
            <person name="Levesque L."/>
            <person name="Li R."/>
            <person name="Lin C.F."/>
            <person name="Lin M.F."/>
            <person name="Lindblad-Toh K."/>
            <person name="Llopart A."/>
            <person name="Long M."/>
            <person name="Low L."/>
            <person name="Lozovsky E."/>
            <person name="Lu J."/>
            <person name="Luo M."/>
            <person name="Machado C.A."/>
            <person name="Makalowski W."/>
            <person name="Marzo M."/>
            <person name="Matsuda M."/>
            <person name="Matzkin L."/>
            <person name="McAllister B."/>
            <person name="McBride C.S."/>
            <person name="McKernan B."/>
            <person name="McKernan K."/>
            <person name="Mendez-Lago M."/>
            <person name="Minx P."/>
            <person name="Mollenhauer M.U."/>
            <person name="Montooth K."/>
            <person name="Mount S.M."/>
            <person name="Mu X."/>
            <person name="Myers E."/>
            <person name="Negre B."/>
            <person name="Newfeld S."/>
            <person name="Nielsen R."/>
            <person name="Noor M.A."/>
            <person name="O'Grady P."/>
            <person name="Pachter L."/>
            <person name="Papaceit M."/>
            <person name="Parisi M.J."/>
            <person name="Parisi M."/>
            <person name="Parts L."/>
            <person name="Pedersen J.S."/>
            <person name="Pesole G."/>
            <person name="Phillippy A.M."/>
            <person name="Ponting C.P."/>
            <person name="Pop M."/>
            <person name="Porcelli D."/>
            <person name="Powell J.R."/>
            <person name="Prohaska S."/>
            <person name="Pruitt K."/>
            <person name="Puig M."/>
            <person name="Quesneville H."/>
            <person name="Ram K.R."/>
            <person name="Rand D."/>
            <person name="Rasmussen M.D."/>
            <person name="Reed L.K."/>
            <person name="Reenan R."/>
            <person name="Reily A."/>
            <person name="Remington K.A."/>
            <person name="Rieger T.T."/>
            <person name="Ritchie M.G."/>
            <person name="Robin C."/>
            <person name="Rogers Y.H."/>
            <person name="Rohde C."/>
            <person name="Rozas J."/>
            <person name="Rubenfield M.J."/>
            <person name="Ruiz A."/>
            <person name="Russo S."/>
            <person name="Salzberg S.L."/>
            <person name="Sanchez-Gracia A."/>
            <person name="Saranga D.J."/>
            <person name="Sato H."/>
            <person name="Schaeffer S.W."/>
            <person name="Schatz M.C."/>
            <person name="Schlenke T."/>
            <person name="Schwartz R."/>
            <person name="Segarra C."/>
            <person name="Singh R.S."/>
            <person name="Sirot L."/>
            <person name="Sirota M."/>
            <person name="Sisneros N.B."/>
            <person name="Smith C.D."/>
            <person name="Smith T.F."/>
            <person name="Spieth J."/>
            <person name="Stage D.E."/>
            <person name="Stark A."/>
            <person name="Stephan W."/>
            <person name="Strausberg R.L."/>
            <person name="Strempel S."/>
            <person name="Sturgill D."/>
            <person name="Sutton G."/>
            <person name="Sutton G.G."/>
            <person name="Tao W."/>
            <person name="Teichmann S."/>
            <person name="Tobari Y.N."/>
            <person name="Tomimura Y."/>
            <person name="Tsolas J.M."/>
            <person name="Valente V.L."/>
            <person name="Venter E."/>
            <person name="Venter J.C."/>
            <person name="Vicario S."/>
            <person name="Vieira F.G."/>
            <person name="Vilella A.J."/>
            <person name="Villasante A."/>
            <person name="Walenz B."/>
            <person name="Wang J."/>
            <person name="Wasserman M."/>
            <person name="Watts T."/>
            <person name="Wilson D."/>
            <person name="Wilson R.K."/>
            <person name="Wing R.A."/>
            <person name="Wolfner M.F."/>
            <person name="Wong A."/>
            <person name="Wong G.K."/>
            <person name="Wu C.I."/>
            <person name="Wu G."/>
            <person name="Yamamoto D."/>
            <person name="Yang H.P."/>
            <person name="Yang S.P."/>
            <person name="Yorke J.A."/>
            <person name="Yoshida K."/>
            <person name="Zdobnov E."/>
            <person name="Zhang P."/>
            <person name="Zhang Y."/>
            <person name="Zimin A.V."/>
            <person name="Baldwin J."/>
            <person name="Abdouelleil A."/>
            <person name="Abdulkadir J."/>
            <person name="Abebe A."/>
            <person name="Abera B."/>
            <person name="Abreu J."/>
            <person name="Acer S.C."/>
            <person name="Aftuck L."/>
            <person name="Alexander A."/>
            <person name="An P."/>
            <person name="Anderson E."/>
            <person name="Anderson S."/>
            <person name="Arachi H."/>
            <person name="Azer M."/>
            <person name="Bachantsang P."/>
            <person name="Barry A."/>
            <person name="Bayul T."/>
            <person name="Berlin A."/>
            <person name="Bessette D."/>
            <person name="Bloom T."/>
            <person name="Blye J."/>
            <person name="Boguslavskiy L."/>
            <person name="Bonnet C."/>
            <person name="Boukhgalter B."/>
            <person name="Bourzgui I."/>
            <person name="Brown A."/>
            <person name="Cahill P."/>
            <person name="Channer S."/>
            <person name="Cheshatsang Y."/>
            <person name="Chuda L."/>
            <person name="Citroen M."/>
            <person name="Collymore A."/>
            <person name="Cooke P."/>
            <person name="Costello M."/>
            <person name="D'Aco K."/>
            <person name="Daza R."/>
            <person name="De Haan G."/>
            <person name="DeGray S."/>
            <person name="DeMaso C."/>
            <person name="Dhargay N."/>
            <person name="Dooley K."/>
            <person name="Dooley E."/>
            <person name="Doricent M."/>
            <person name="Dorje P."/>
            <person name="Dorjee K."/>
            <person name="Dupes A."/>
            <person name="Elong R."/>
            <person name="Falk J."/>
            <person name="Farina A."/>
            <person name="Faro S."/>
            <person name="Ferguson D."/>
            <person name="Fisher S."/>
            <person name="Foley C.D."/>
            <person name="Franke A."/>
            <person name="Friedrich D."/>
            <person name="Gadbois L."/>
            <person name="Gearin G."/>
            <person name="Gearin C.R."/>
            <person name="Giannoukos G."/>
            <person name="Goode T."/>
            <person name="Graham J."/>
            <person name="Grandbois E."/>
            <person name="Grewal S."/>
            <person name="Gyaltsen K."/>
            <person name="Hafez N."/>
            <person name="Hagos B."/>
            <person name="Hall J."/>
            <person name="Henson C."/>
            <person name="Hollinger A."/>
            <person name="Honan T."/>
            <person name="Huard M.D."/>
            <person name="Hughes L."/>
            <person name="Hurhula B."/>
            <person name="Husby M.E."/>
            <person name="Kamat A."/>
            <person name="Kanga B."/>
            <person name="Kashin S."/>
            <person name="Khazanovich D."/>
            <person name="Kisner P."/>
            <person name="Lance K."/>
            <person name="Lara M."/>
            <person name="Lee W."/>
            <person name="Lennon N."/>
            <person name="Letendre F."/>
            <person name="LeVine R."/>
            <person name="Lipovsky A."/>
            <person name="Liu X."/>
            <person name="Liu J."/>
            <person name="Liu S."/>
            <person name="Lokyitsang T."/>
            <person name="Lokyitsang Y."/>
            <person name="Lubonja R."/>
            <person name="Lui A."/>
            <person name="MacDonald P."/>
            <person name="Magnisalis V."/>
            <person name="Maru K."/>
            <person name="Matthews C."/>
            <person name="McCusker W."/>
            <person name="McDonough S."/>
            <person name="Mehta T."/>
            <person name="Meldrim J."/>
            <person name="Meneus L."/>
            <person name="Mihai O."/>
            <person name="Mihalev A."/>
            <person name="Mihova T."/>
            <person name="Mittelman R."/>
            <person name="Mlenga V."/>
            <person name="Montmayeur A."/>
            <person name="Mulrain L."/>
            <person name="Navidi A."/>
            <person name="Naylor J."/>
            <person name="Negash T."/>
            <person name="Nguyen T."/>
            <person name="Nguyen N."/>
            <person name="Nicol R."/>
            <person name="Norbu C."/>
            <person name="Norbu N."/>
            <person name="Novod N."/>
            <person name="O'Neill B."/>
            <person name="Osman S."/>
            <person name="Markiewicz E."/>
            <person name="Oyono O.L."/>
            <person name="Patti C."/>
            <person name="Phunkhang P."/>
            <person name="Pierre F."/>
            <person name="Priest M."/>
            <person name="Raghuraman S."/>
            <person name="Rege F."/>
            <person name="Reyes R."/>
            <person name="Rise C."/>
            <person name="Rogov P."/>
            <person name="Ross K."/>
            <person name="Ryan E."/>
            <person name="Settipalli S."/>
            <person name="Shea T."/>
            <person name="Sherpa N."/>
            <person name="Shi L."/>
            <person name="Shih D."/>
            <person name="Sparrow T."/>
            <person name="Spaulding J."/>
            <person name="Stalker J."/>
            <person name="Stange-Thomann N."/>
            <person name="Stavropoulos S."/>
            <person name="Stone C."/>
            <person name="Strader C."/>
            <person name="Tesfaye S."/>
            <person name="Thomson T."/>
            <person name="Thoulutsang Y."/>
            <person name="Thoulutsang D."/>
            <person name="Topham K."/>
            <person name="Topping I."/>
            <person name="Tsamla T."/>
            <person name="Vassiliev H."/>
            <person name="Vo A."/>
            <person name="Wangchuk T."/>
            <person name="Wangdi T."/>
            <person name="Weiand M."/>
            <person name="Wilkinson J."/>
            <person name="Wilson A."/>
            <person name="Yadav S."/>
            <person name="Young G."/>
            <person name="Yu Q."/>
            <person name="Zembek L."/>
            <person name="Zhong D."/>
            <person name="Zimmer A."/>
            <person name="Zwirko Z."/>
            <person name="Jaffe D.B."/>
            <person name="Alvarez P."/>
            <person name="Brockman W."/>
            <person name="Butler J."/>
            <person name="Chin C."/>
            <person name="Gnerre S."/>
            <person name="Grabherr M."/>
            <person name="Kleber M."/>
            <person name="Mauceli E."/>
            <person name="MacCallum I."/>
        </authorList>
    </citation>
    <scope>NUCLEOTIDE SEQUENCE [LARGE SCALE GENOMIC DNA]</scope>
    <source>
        <strain evidence="11">Tucson 14030-0811.24</strain>
    </source>
</reference>
<dbReference type="InterPro" id="IPR031756">
    <property type="entry name" value="BGBP_N"/>
</dbReference>
<dbReference type="GO" id="GO:0038187">
    <property type="term" value="F:pattern recognition receptor activity"/>
    <property type="evidence" value="ECO:0007669"/>
    <property type="project" value="EnsemblMetazoa"/>
</dbReference>
<organism evidence="10 11">
    <name type="scientific">Drosophila willistoni</name>
    <name type="common">Fruit fly</name>
    <dbReference type="NCBI Taxonomy" id="7260"/>
    <lineage>
        <taxon>Eukaryota</taxon>
        <taxon>Metazoa</taxon>
        <taxon>Ecdysozoa</taxon>
        <taxon>Arthropoda</taxon>
        <taxon>Hexapoda</taxon>
        <taxon>Insecta</taxon>
        <taxon>Pterygota</taxon>
        <taxon>Neoptera</taxon>
        <taxon>Endopterygota</taxon>
        <taxon>Diptera</taxon>
        <taxon>Brachycera</taxon>
        <taxon>Muscomorpha</taxon>
        <taxon>Ephydroidea</taxon>
        <taxon>Drosophilidae</taxon>
        <taxon>Drosophila</taxon>
        <taxon>Sophophora</taxon>
    </lineage>
</organism>
<dbReference type="OrthoDB" id="4781at2759"/>
<evidence type="ECO:0000259" key="8">
    <source>
        <dbReference type="PROSITE" id="PS51762"/>
    </source>
</evidence>
<evidence type="ECO:0000313" key="10">
    <source>
        <dbReference type="EMBL" id="EDW79054.1"/>
    </source>
</evidence>
<dbReference type="SUPFAM" id="SSF49899">
    <property type="entry name" value="Concanavalin A-like lectins/glucanases"/>
    <property type="match status" value="1"/>
</dbReference>
<dbReference type="Pfam" id="PF15886">
    <property type="entry name" value="CBM39"/>
    <property type="match status" value="1"/>
</dbReference>
<dbReference type="CDD" id="cd02179">
    <property type="entry name" value="GH16_beta_GRP"/>
    <property type="match status" value="1"/>
</dbReference>
<name>B4N4I0_DROWI</name>
<dbReference type="OMA" id="GPSGIMP"/>
<feature type="region of interest" description="Disordered" evidence="6">
    <location>
        <begin position="127"/>
        <end position="155"/>
    </location>
</feature>
<dbReference type="STRING" id="7260.B4N4I0"/>
<dbReference type="Gene3D" id="2.60.40.2140">
    <property type="entry name" value="Beta-1,3-glucan-recognition protein, N-terminal domain"/>
    <property type="match status" value="1"/>
</dbReference>
<gene>
    <name evidence="10" type="primary">Dwil\GK12242</name>
    <name evidence="10" type="ORF">Dwil_GK12242</name>
</gene>
<protein>
    <submittedName>
        <fullName evidence="10">Uncharacterized protein</fullName>
    </submittedName>
</protein>
<evidence type="ECO:0000259" key="9">
    <source>
        <dbReference type="PROSITE" id="PS51969"/>
    </source>
</evidence>
<dbReference type="GO" id="GO:0160032">
    <property type="term" value="P:Toll receptor ligand protein activation cascade"/>
    <property type="evidence" value="ECO:0007669"/>
    <property type="project" value="EnsemblMetazoa"/>
</dbReference>
<keyword evidence="4" id="KW-0391">Immunity</keyword>
<dbReference type="GO" id="GO:0001530">
    <property type="term" value="F:lipopolysaccharide binding"/>
    <property type="evidence" value="ECO:0007669"/>
    <property type="project" value="EnsemblMetazoa"/>
</dbReference>
<dbReference type="GO" id="GO:0005615">
    <property type="term" value="C:extracellular space"/>
    <property type="evidence" value="ECO:0007669"/>
    <property type="project" value="EnsemblMetazoa"/>
</dbReference>
<dbReference type="PANTHER" id="PTHR10963:SF60">
    <property type="entry name" value="GRAM-NEGATIVE BACTERIA-BINDING PROTEIN 1-RELATED"/>
    <property type="match status" value="1"/>
</dbReference>
<keyword evidence="11" id="KW-1185">Reference proteome</keyword>
<dbReference type="InterPro" id="IPR000757">
    <property type="entry name" value="Beta-glucanase-like"/>
</dbReference>
<evidence type="ECO:0000256" key="5">
    <source>
        <dbReference type="ARBA" id="ARBA00023180"/>
    </source>
</evidence>
<evidence type="ECO:0000256" key="7">
    <source>
        <dbReference type="SAM" id="SignalP"/>
    </source>
</evidence>
<feature type="chain" id="PRO_5002819292" evidence="7">
    <location>
        <begin position="20"/>
        <end position="495"/>
    </location>
</feature>
<dbReference type="GO" id="GO:0001872">
    <property type="term" value="F:(1-&gt;3)-beta-D-glucan binding"/>
    <property type="evidence" value="ECO:0007669"/>
    <property type="project" value="EnsemblMetazoa"/>
</dbReference>
<dbReference type="PANTHER" id="PTHR10963">
    <property type="entry name" value="GLYCOSYL HYDROLASE-RELATED"/>
    <property type="match status" value="1"/>
</dbReference>